<organism evidence="1 2">
    <name type="scientific">Salvator merianae</name>
    <name type="common">Argentine black and white tegu</name>
    <name type="synonym">Tupinambis merianae</name>
    <dbReference type="NCBI Taxonomy" id="96440"/>
    <lineage>
        <taxon>Eukaryota</taxon>
        <taxon>Metazoa</taxon>
        <taxon>Chordata</taxon>
        <taxon>Craniata</taxon>
        <taxon>Vertebrata</taxon>
        <taxon>Euteleostomi</taxon>
        <taxon>Lepidosauria</taxon>
        <taxon>Squamata</taxon>
        <taxon>Bifurcata</taxon>
        <taxon>Unidentata</taxon>
        <taxon>Episquamata</taxon>
        <taxon>Laterata</taxon>
        <taxon>Teiioidea</taxon>
        <taxon>Teiidae</taxon>
        <taxon>Salvator</taxon>
    </lineage>
</organism>
<dbReference type="Ensembl" id="ENSSMRT00000011138.1">
    <property type="protein sequence ID" value="ENSSMRP00000009565.1"/>
    <property type="gene ID" value="ENSSMRG00000007618.1"/>
</dbReference>
<dbReference type="Proteomes" id="UP000694421">
    <property type="component" value="Unplaced"/>
</dbReference>
<evidence type="ECO:0000313" key="2">
    <source>
        <dbReference type="Proteomes" id="UP000694421"/>
    </source>
</evidence>
<reference evidence="1" key="1">
    <citation type="submission" date="2025-08" db="UniProtKB">
        <authorList>
            <consortium name="Ensembl"/>
        </authorList>
    </citation>
    <scope>IDENTIFICATION</scope>
</reference>
<proteinExistence type="predicted"/>
<evidence type="ECO:0000313" key="1">
    <source>
        <dbReference type="Ensembl" id="ENSSMRP00000009565.1"/>
    </source>
</evidence>
<sequence>MYTRGLCAVLCSLSRSCASLSLKQLWPPSLSPGVCAPRKVRHGCLRASGPPY</sequence>
<accession>A0A8D0BJQ0</accession>
<dbReference type="AlphaFoldDB" id="A0A8D0BJQ0"/>
<reference evidence="1" key="2">
    <citation type="submission" date="2025-09" db="UniProtKB">
        <authorList>
            <consortium name="Ensembl"/>
        </authorList>
    </citation>
    <scope>IDENTIFICATION</scope>
</reference>
<keyword evidence="2" id="KW-1185">Reference proteome</keyword>
<protein>
    <submittedName>
        <fullName evidence="1">Uncharacterized protein</fullName>
    </submittedName>
</protein>
<name>A0A8D0BJQ0_SALMN</name>